<feature type="transmembrane region" description="Helical" evidence="1">
    <location>
        <begin position="60"/>
        <end position="88"/>
    </location>
</feature>
<dbReference type="AlphaFoldDB" id="A0A250JJ90"/>
<keyword evidence="1" id="KW-0472">Membrane</keyword>
<feature type="transmembrane region" description="Helical" evidence="1">
    <location>
        <begin position="137"/>
        <end position="159"/>
    </location>
</feature>
<reference evidence="2 3" key="1">
    <citation type="submission" date="2017-06" db="EMBL/GenBank/DDBJ databases">
        <title>Sequencing and comparative analysis of myxobacterial genomes.</title>
        <authorList>
            <person name="Rupp O."/>
            <person name="Goesmann A."/>
            <person name="Sogaard-Andersen L."/>
        </authorList>
    </citation>
    <scope>NUCLEOTIDE SEQUENCE [LARGE SCALE GENOMIC DNA]</scope>
    <source>
        <strain evidence="2 3">DSM 52655</strain>
    </source>
</reference>
<evidence type="ECO:0000313" key="3">
    <source>
        <dbReference type="Proteomes" id="UP000217257"/>
    </source>
</evidence>
<organism evidence="2 3">
    <name type="scientific">Cystobacter fuscus</name>
    <dbReference type="NCBI Taxonomy" id="43"/>
    <lineage>
        <taxon>Bacteria</taxon>
        <taxon>Pseudomonadati</taxon>
        <taxon>Myxococcota</taxon>
        <taxon>Myxococcia</taxon>
        <taxon>Myxococcales</taxon>
        <taxon>Cystobacterineae</taxon>
        <taxon>Archangiaceae</taxon>
        <taxon>Cystobacter</taxon>
    </lineage>
</organism>
<keyword evidence="1" id="KW-1133">Transmembrane helix</keyword>
<evidence type="ECO:0000313" key="2">
    <source>
        <dbReference type="EMBL" id="ATB43959.1"/>
    </source>
</evidence>
<sequence>MSDIIDPKGSVPVNPRSDVFVDQTRGQELEGSQVRAAAFSLDDGPVLVRSGDLTLKNRGLIIGTLTMVTVSLITFWMPGLGSLMAGFFGGFFAKRWKRSFIAAALASVAVPLILRFLDLMRPVQGLHDLYGIGMVNWTILHIVSLFIGTAIGVYSCPLVERSGGLRQELPE</sequence>
<dbReference type="EMBL" id="CP022098">
    <property type="protein sequence ID" value="ATB43959.1"/>
    <property type="molecule type" value="Genomic_DNA"/>
</dbReference>
<proteinExistence type="predicted"/>
<evidence type="ECO:0000256" key="1">
    <source>
        <dbReference type="SAM" id="Phobius"/>
    </source>
</evidence>
<gene>
    <name evidence="2" type="ORF">CYFUS_009440</name>
</gene>
<protein>
    <submittedName>
        <fullName evidence="2">Uncharacterized protein</fullName>
    </submittedName>
</protein>
<feature type="transmembrane region" description="Helical" evidence="1">
    <location>
        <begin position="100"/>
        <end position="117"/>
    </location>
</feature>
<dbReference type="RefSeq" id="WP_095991300.1">
    <property type="nucleotide sequence ID" value="NZ_CP022098.1"/>
</dbReference>
<dbReference type="Proteomes" id="UP000217257">
    <property type="component" value="Chromosome"/>
</dbReference>
<keyword evidence="1" id="KW-0812">Transmembrane</keyword>
<dbReference type="KEGG" id="cfus:CYFUS_009440"/>
<name>A0A250JJ90_9BACT</name>
<accession>A0A250JJ90</accession>